<evidence type="ECO:0000256" key="1">
    <source>
        <dbReference type="SAM" id="MobiDB-lite"/>
    </source>
</evidence>
<name>A0ABP0QFQ2_9DINO</name>
<proteinExistence type="predicted"/>
<gene>
    <name evidence="2" type="ORF">SCF082_LOCUS40703</name>
</gene>
<accession>A0ABP0QFQ2</accession>
<comment type="caution">
    <text evidence="2">The sequence shown here is derived from an EMBL/GenBank/DDBJ whole genome shotgun (WGS) entry which is preliminary data.</text>
</comment>
<protein>
    <submittedName>
        <fullName evidence="2">Uncharacterized protein</fullName>
    </submittedName>
</protein>
<keyword evidence="3" id="KW-1185">Reference proteome</keyword>
<reference evidence="2 3" key="1">
    <citation type="submission" date="2024-02" db="EMBL/GenBank/DDBJ databases">
        <authorList>
            <person name="Chen Y."/>
            <person name="Shah S."/>
            <person name="Dougan E. K."/>
            <person name="Thang M."/>
            <person name="Chan C."/>
        </authorList>
    </citation>
    <scope>NUCLEOTIDE SEQUENCE [LARGE SCALE GENOMIC DNA]</scope>
</reference>
<feature type="compositionally biased region" description="Polar residues" evidence="1">
    <location>
        <begin position="155"/>
        <end position="170"/>
    </location>
</feature>
<organism evidence="2 3">
    <name type="scientific">Durusdinium trenchii</name>
    <dbReference type="NCBI Taxonomy" id="1381693"/>
    <lineage>
        <taxon>Eukaryota</taxon>
        <taxon>Sar</taxon>
        <taxon>Alveolata</taxon>
        <taxon>Dinophyceae</taxon>
        <taxon>Suessiales</taxon>
        <taxon>Symbiodiniaceae</taxon>
        <taxon>Durusdinium</taxon>
    </lineage>
</organism>
<dbReference type="EMBL" id="CAXAMM010039374">
    <property type="protein sequence ID" value="CAK9086001.1"/>
    <property type="molecule type" value="Genomic_DNA"/>
</dbReference>
<evidence type="ECO:0000313" key="3">
    <source>
        <dbReference type="Proteomes" id="UP001642464"/>
    </source>
</evidence>
<sequence length="176" mass="19483">MTEAFQFIIRAFVHETFMGTLDESERTALSDGFAKVLKNLANSQGEAESMAELFKKMKCRKSELLRDPKKALSEVTGLAHALLFDNTDAKQQAKLQFEAMPETCRPVSAEEEAEGLVKLKDLQKESEQERGEASLVLDELDAATDHVVEEEAETDSSAGSALQVNHTSTEVMARKM</sequence>
<dbReference type="Proteomes" id="UP001642464">
    <property type="component" value="Unassembled WGS sequence"/>
</dbReference>
<evidence type="ECO:0000313" key="2">
    <source>
        <dbReference type="EMBL" id="CAK9086001.1"/>
    </source>
</evidence>
<feature type="region of interest" description="Disordered" evidence="1">
    <location>
        <begin position="148"/>
        <end position="176"/>
    </location>
</feature>